<evidence type="ECO:0000256" key="2">
    <source>
        <dbReference type="ARBA" id="ARBA00022737"/>
    </source>
</evidence>
<proteinExistence type="predicted"/>
<dbReference type="InterPro" id="IPR036770">
    <property type="entry name" value="Ankyrin_rpt-contain_sf"/>
</dbReference>
<dbReference type="InterPro" id="IPR000719">
    <property type="entry name" value="Prot_kinase_dom"/>
</dbReference>
<dbReference type="PROSITE" id="PS00109">
    <property type="entry name" value="PROTEIN_KINASE_TYR"/>
    <property type="match status" value="1"/>
</dbReference>
<dbReference type="GO" id="GO:0004672">
    <property type="term" value="F:protein kinase activity"/>
    <property type="evidence" value="ECO:0007669"/>
    <property type="project" value="InterPro"/>
</dbReference>
<dbReference type="PROSITE" id="PS50011">
    <property type="entry name" value="PROTEIN_KINASE_DOM"/>
    <property type="match status" value="1"/>
</dbReference>
<dbReference type="SUPFAM" id="SSF48403">
    <property type="entry name" value="Ankyrin repeat"/>
    <property type="match status" value="1"/>
</dbReference>
<name>A0A9W6TIS5_9STRA</name>
<feature type="repeat" description="ANK" evidence="6">
    <location>
        <begin position="76"/>
        <end position="108"/>
    </location>
</feature>
<dbReference type="Gene3D" id="1.10.510.10">
    <property type="entry name" value="Transferase(Phosphotransferase) domain 1"/>
    <property type="match status" value="1"/>
</dbReference>
<dbReference type="Pfam" id="PF13637">
    <property type="entry name" value="Ank_4"/>
    <property type="match status" value="1"/>
</dbReference>
<dbReference type="AlphaFoldDB" id="A0A9W6TIS5"/>
<feature type="domain" description="Protein kinase" evidence="7">
    <location>
        <begin position="303"/>
        <end position="555"/>
    </location>
</feature>
<feature type="repeat" description="ANK" evidence="6">
    <location>
        <begin position="210"/>
        <end position="230"/>
    </location>
</feature>
<sequence length="628" mass="70376">MSEGKVAVDTENALRRAVEEGQLEVVRYLVEQCGADVNATENGDTALMMAAEYGHIDVVRYLTEQCHADVNTTTKYGYTAIMQAAANGHLAIVRCLAESGADVNVTSDHGYTALIQAAGNGFLDTVRYLSGECCADVNAIDKYGETALMKAVGRGHFSILEYLATACDGDVNTKNVHGYTGLMMAASNGHLEIAQCLVECGAEVNFVNEDGWTALMVAAENGHSEVVQYLSQKDGVGIIAKNVLGESALQIAADRGHLEVQRILIPFVLPHSKQTNTKGIERGETVRSGFRPLESCFIPPSEIELIHFYEECNIGGEYRARWLDADFVVKLFIPDASKSVFEDEVHLWQRLRHPNVIKLYGACNAGPSLKLFVCEYSSKESLVEHVKMVNRRKIWKYLHEAALGLEYLHERRIIHGDLRCSNILIGKDDLGKLSNFELSESLERRCTMAQRIGSVRWQAPEVLAGNSPSLASDVYSLGMCVLEAMTGAVPWYNENEVWVEHIKNLWIPEHVVESRVDPYCPPGDTHDLVWSMCCHDPDKRSSLTSIAYELERLAFEESCSHVQPDPEPVDLSDYKWRKTEEIWIRVQTYLEESSSTRHCRAFEELKQVRKRLQNSKFCAALQERFTHF</sequence>
<keyword evidence="2" id="KW-0677">Repeat</keyword>
<dbReference type="GO" id="GO:0005524">
    <property type="term" value="F:ATP binding"/>
    <property type="evidence" value="ECO:0007669"/>
    <property type="project" value="InterPro"/>
</dbReference>
<dbReference type="InterPro" id="IPR002110">
    <property type="entry name" value="Ankyrin_rpt"/>
</dbReference>
<dbReference type="Pfam" id="PF12796">
    <property type="entry name" value="Ank_2"/>
    <property type="match status" value="2"/>
</dbReference>
<evidence type="ECO:0000313" key="9">
    <source>
        <dbReference type="Proteomes" id="UP001165083"/>
    </source>
</evidence>
<evidence type="ECO:0000259" key="7">
    <source>
        <dbReference type="PROSITE" id="PS50011"/>
    </source>
</evidence>
<evidence type="ECO:0000313" key="8">
    <source>
        <dbReference type="EMBL" id="GMF13585.1"/>
    </source>
</evidence>
<dbReference type="PANTHER" id="PTHR24173">
    <property type="entry name" value="ANKYRIN REPEAT CONTAINING"/>
    <property type="match status" value="1"/>
</dbReference>
<dbReference type="OrthoDB" id="125266at2759"/>
<dbReference type="PANTHER" id="PTHR24173:SF78">
    <property type="entry name" value="PROTEIN FEM-1 HOMOLOG B"/>
    <property type="match status" value="1"/>
</dbReference>
<dbReference type="PIRSF" id="PIRSF000654">
    <property type="entry name" value="Integrin-linked_kinase"/>
    <property type="match status" value="1"/>
</dbReference>
<keyword evidence="3" id="KW-0833">Ubl conjugation pathway</keyword>
<feature type="repeat" description="ANK" evidence="6">
    <location>
        <begin position="177"/>
        <end position="209"/>
    </location>
</feature>
<dbReference type="Pfam" id="PF00069">
    <property type="entry name" value="Pkinase"/>
    <property type="match status" value="1"/>
</dbReference>
<reference evidence="8" key="1">
    <citation type="submission" date="2023-04" db="EMBL/GenBank/DDBJ databases">
        <title>Phytophthora lilii NBRC 32176.</title>
        <authorList>
            <person name="Ichikawa N."/>
            <person name="Sato H."/>
            <person name="Tonouchi N."/>
        </authorList>
    </citation>
    <scope>NUCLEOTIDE SEQUENCE</scope>
    <source>
        <strain evidence="8">NBRC 32176</strain>
    </source>
</reference>
<evidence type="ECO:0000256" key="6">
    <source>
        <dbReference type="PROSITE-ProRule" id="PRU00023"/>
    </source>
</evidence>
<dbReference type="Proteomes" id="UP001165083">
    <property type="component" value="Unassembled WGS sequence"/>
</dbReference>
<dbReference type="PROSITE" id="PS50088">
    <property type="entry name" value="ANK_REPEAT"/>
    <property type="match status" value="4"/>
</dbReference>
<dbReference type="EMBL" id="BSXW01000162">
    <property type="protein sequence ID" value="GMF13585.1"/>
    <property type="molecule type" value="Genomic_DNA"/>
</dbReference>
<dbReference type="GO" id="GO:0005737">
    <property type="term" value="C:cytoplasm"/>
    <property type="evidence" value="ECO:0007669"/>
    <property type="project" value="UniProtKB-SubCell"/>
</dbReference>
<dbReference type="Gene3D" id="1.25.40.20">
    <property type="entry name" value="Ankyrin repeat-containing domain"/>
    <property type="match status" value="3"/>
</dbReference>
<keyword evidence="4 6" id="KW-0040">ANK repeat</keyword>
<dbReference type="PRINTS" id="PR01415">
    <property type="entry name" value="ANKYRIN"/>
</dbReference>
<organism evidence="8 9">
    <name type="scientific">Phytophthora lilii</name>
    <dbReference type="NCBI Taxonomy" id="2077276"/>
    <lineage>
        <taxon>Eukaryota</taxon>
        <taxon>Sar</taxon>
        <taxon>Stramenopiles</taxon>
        <taxon>Oomycota</taxon>
        <taxon>Peronosporomycetes</taxon>
        <taxon>Peronosporales</taxon>
        <taxon>Peronosporaceae</taxon>
        <taxon>Phytophthora</taxon>
    </lineage>
</organism>
<keyword evidence="9" id="KW-1185">Reference proteome</keyword>
<evidence type="ECO:0000256" key="3">
    <source>
        <dbReference type="ARBA" id="ARBA00022786"/>
    </source>
</evidence>
<dbReference type="SMART" id="SM00248">
    <property type="entry name" value="ANK"/>
    <property type="match status" value="8"/>
</dbReference>
<evidence type="ECO:0000256" key="5">
    <source>
        <dbReference type="ARBA" id="ARBA00072197"/>
    </source>
</evidence>
<gene>
    <name evidence="8" type="ORF">Plil01_000404600</name>
</gene>
<comment type="pathway">
    <text evidence="1">Protein modification; protein ubiquitination.</text>
</comment>
<accession>A0A9W6TIS5</accession>
<evidence type="ECO:0000256" key="1">
    <source>
        <dbReference type="ARBA" id="ARBA00004906"/>
    </source>
</evidence>
<dbReference type="PROSITE" id="PS50297">
    <property type="entry name" value="ANK_REP_REGION"/>
    <property type="match status" value="4"/>
</dbReference>
<dbReference type="SUPFAM" id="SSF56112">
    <property type="entry name" value="Protein kinase-like (PK-like)"/>
    <property type="match status" value="1"/>
</dbReference>
<feature type="repeat" description="ANK" evidence="6">
    <location>
        <begin position="42"/>
        <end position="64"/>
    </location>
</feature>
<comment type="caution">
    <text evidence="8">The sequence shown here is derived from an EMBL/GenBank/DDBJ whole genome shotgun (WGS) entry which is preliminary data.</text>
</comment>
<dbReference type="InterPro" id="IPR011009">
    <property type="entry name" value="Kinase-like_dom_sf"/>
</dbReference>
<dbReference type="InterPro" id="IPR008266">
    <property type="entry name" value="Tyr_kinase_AS"/>
</dbReference>
<evidence type="ECO:0000256" key="4">
    <source>
        <dbReference type="ARBA" id="ARBA00023043"/>
    </source>
</evidence>
<protein>
    <recommendedName>
        <fullName evidence="5">Protein fem-1 homolog B</fullName>
    </recommendedName>
</protein>
<dbReference type="Gene3D" id="3.30.200.20">
    <property type="entry name" value="Phosphorylase Kinase, domain 1"/>
    <property type="match status" value="1"/>
</dbReference>